<proteinExistence type="predicted"/>
<dbReference type="Gene3D" id="3.40.50.1820">
    <property type="entry name" value="alpha/beta hydrolase"/>
    <property type="match status" value="1"/>
</dbReference>
<accession>A0A7W9GWF0</accession>
<dbReference type="PANTHER" id="PTHR46438">
    <property type="entry name" value="ALPHA/BETA-HYDROLASES SUPERFAMILY PROTEIN"/>
    <property type="match status" value="1"/>
</dbReference>
<dbReference type="PANTHER" id="PTHR46438:SF11">
    <property type="entry name" value="LIPASE-RELATED"/>
    <property type="match status" value="1"/>
</dbReference>
<evidence type="ECO:0000313" key="2">
    <source>
        <dbReference type="EMBL" id="MBB5791003.1"/>
    </source>
</evidence>
<dbReference type="Pfam" id="PF00561">
    <property type="entry name" value="Abhydrolase_1"/>
    <property type="match status" value="1"/>
</dbReference>
<gene>
    <name evidence="2" type="ORF">HD601_005578</name>
</gene>
<feature type="domain" description="AB hydrolase-1" evidence="1">
    <location>
        <begin position="52"/>
        <end position="275"/>
    </location>
</feature>
<dbReference type="GO" id="GO:0003824">
    <property type="term" value="F:catalytic activity"/>
    <property type="evidence" value="ECO:0007669"/>
    <property type="project" value="UniProtKB-ARBA"/>
</dbReference>
<reference evidence="2 3" key="1">
    <citation type="submission" date="2020-08" db="EMBL/GenBank/DDBJ databases">
        <title>Sequencing the genomes of 1000 actinobacteria strains.</title>
        <authorList>
            <person name="Klenk H.-P."/>
        </authorList>
    </citation>
    <scope>NUCLEOTIDE SEQUENCE [LARGE SCALE GENOMIC DNA]</scope>
    <source>
        <strain evidence="2 3">DSM 102122</strain>
    </source>
</reference>
<dbReference type="Proteomes" id="UP000542813">
    <property type="component" value="Unassembled WGS sequence"/>
</dbReference>
<evidence type="ECO:0000259" key="1">
    <source>
        <dbReference type="Pfam" id="PF00561"/>
    </source>
</evidence>
<dbReference type="PRINTS" id="PR00111">
    <property type="entry name" value="ABHYDROLASE"/>
</dbReference>
<dbReference type="EMBL" id="JACHMM010000001">
    <property type="protein sequence ID" value="MBB5791003.1"/>
    <property type="molecule type" value="Genomic_DNA"/>
</dbReference>
<comment type="caution">
    <text evidence="2">The sequence shown here is derived from an EMBL/GenBank/DDBJ whole genome shotgun (WGS) entry which is preliminary data.</text>
</comment>
<dbReference type="InterPro" id="IPR000073">
    <property type="entry name" value="AB_hydrolase_1"/>
</dbReference>
<protein>
    <submittedName>
        <fullName evidence="2">Pimeloyl-ACP methyl ester carboxylesterase</fullName>
    </submittedName>
</protein>
<dbReference type="RefSeq" id="WP_184827443.1">
    <property type="nucleotide sequence ID" value="NZ_JACHMM010000001.1"/>
</dbReference>
<dbReference type="SUPFAM" id="SSF53474">
    <property type="entry name" value="alpha/beta-Hydrolases"/>
    <property type="match status" value="1"/>
</dbReference>
<evidence type="ECO:0000313" key="3">
    <source>
        <dbReference type="Proteomes" id="UP000542813"/>
    </source>
</evidence>
<name>A0A7W9GWF0_9ACTN</name>
<keyword evidence="3" id="KW-1185">Reference proteome</keyword>
<dbReference type="AlphaFoldDB" id="A0A7W9GWF0"/>
<dbReference type="InterPro" id="IPR029058">
    <property type="entry name" value="AB_hydrolase_fold"/>
</dbReference>
<sequence length="293" mass="31399">MSAVYRSAEARRAVEARYRTFLDGWPVPATEVTLPTRHGHTFVLASGPDTAPPVVLLHGAGFNSVAWAGDVAAWSTTHRLYAVDLLGEPGLSAPARLPLTSDGYAEWLDDVLDGLGVAQAAFVGTSLGGWTALDYALRRPERVERLALLVPGGIGRQRYAAVLASAFLLPFGDRGRRAAGRIVLGPRGIDDGVTSGDAAALRALDEYLLLIQRGFRYRRDPLPVFTDDQLRGLAMPLLVVAGAKDRMFDQRATARRVRDLVPGGTVVLHPGAGHVPAGYADDVHHFLTNGARP</sequence>
<organism evidence="2 3">
    <name type="scientific">Jiangella mangrovi</name>
    <dbReference type="NCBI Taxonomy" id="1524084"/>
    <lineage>
        <taxon>Bacteria</taxon>
        <taxon>Bacillati</taxon>
        <taxon>Actinomycetota</taxon>
        <taxon>Actinomycetes</taxon>
        <taxon>Jiangellales</taxon>
        <taxon>Jiangellaceae</taxon>
        <taxon>Jiangella</taxon>
    </lineage>
</organism>